<gene>
    <name evidence="1" type="ordered locus">Huta_1414</name>
</gene>
<keyword evidence="2" id="KW-1185">Reference proteome</keyword>
<sequence>MSVETLRDEDTHTIEYDDELNALIHTWNTFSSGETFREGANELLSVFTERDVSKLIIDTTEVKAHDEEDKQWLQEVWLPNMIDVGLAASVNVHRESVIAEMDMQETVDPLEDEPFENFMTDDMDEAREWLAEQ</sequence>
<protein>
    <recommendedName>
        <fullName evidence="3">STAS/SEC14 domain-containing protein</fullName>
    </recommendedName>
</protein>
<dbReference type="OrthoDB" id="320547at2157"/>
<dbReference type="KEGG" id="hut:Huta_1414"/>
<dbReference type="GeneID" id="8383693"/>
<organism evidence="1 2">
    <name type="scientific">Halorhabdus utahensis (strain DSM 12940 / JCM 11049 / AX-2)</name>
    <dbReference type="NCBI Taxonomy" id="519442"/>
    <lineage>
        <taxon>Archaea</taxon>
        <taxon>Methanobacteriati</taxon>
        <taxon>Methanobacteriota</taxon>
        <taxon>Stenosarchaea group</taxon>
        <taxon>Halobacteria</taxon>
        <taxon>Halobacteriales</taxon>
        <taxon>Haloarculaceae</taxon>
        <taxon>Halorhabdus</taxon>
    </lineage>
</organism>
<dbReference type="EMBL" id="CP001687">
    <property type="protein sequence ID" value="ACV11590.1"/>
    <property type="molecule type" value="Genomic_DNA"/>
</dbReference>
<dbReference type="eggNOG" id="arCOG10953">
    <property type="taxonomic scope" value="Archaea"/>
</dbReference>
<evidence type="ECO:0008006" key="3">
    <source>
        <dbReference type="Google" id="ProtNLM"/>
    </source>
</evidence>
<accession>C7NNR5</accession>
<dbReference type="HOGENOM" id="CLU_128678_2_0_2"/>
<dbReference type="GeneID" id="79183377"/>
<reference evidence="1 2" key="1">
    <citation type="journal article" date="2009" name="Stand. Genomic Sci.">
        <title>Complete genome sequence of Halorhabdus utahensis type strain (AX-2).</title>
        <authorList>
            <person name="Anderson I."/>
            <person name="Tindall B.J."/>
            <person name="Pomrenke H."/>
            <person name="Goker M."/>
            <person name="Lapidus A."/>
            <person name="Nolan M."/>
            <person name="Copeland A."/>
            <person name="Glavina Del Rio T."/>
            <person name="Chen F."/>
            <person name="Tice H."/>
            <person name="Cheng J.F."/>
            <person name="Lucas S."/>
            <person name="Chertkov O."/>
            <person name="Bruce D."/>
            <person name="Brettin T."/>
            <person name="Detter J.C."/>
            <person name="Han C."/>
            <person name="Goodwin L."/>
            <person name="Land M."/>
            <person name="Hauser L."/>
            <person name="Chang Y.J."/>
            <person name="Jeffries C.D."/>
            <person name="Pitluck S."/>
            <person name="Pati A."/>
            <person name="Mavromatis K."/>
            <person name="Ivanova N."/>
            <person name="Ovchinnikova G."/>
            <person name="Chen A."/>
            <person name="Palaniappan K."/>
            <person name="Chain P."/>
            <person name="Rohde M."/>
            <person name="Bristow J."/>
            <person name="Eisen J.A."/>
            <person name="Markowitz V."/>
            <person name="Hugenholtz P."/>
            <person name="Kyrpides N.C."/>
            <person name="Klenk H.P."/>
        </authorList>
    </citation>
    <scope>NUCLEOTIDE SEQUENCE [LARGE SCALE GENOMIC DNA]</scope>
    <source>
        <strain evidence="2">DSM 12940 / JCM 11049 / AX-2</strain>
    </source>
</reference>
<evidence type="ECO:0000313" key="1">
    <source>
        <dbReference type="EMBL" id="ACV11590.1"/>
    </source>
</evidence>
<dbReference type="AlphaFoldDB" id="C7NNR5"/>
<proteinExistence type="predicted"/>
<evidence type="ECO:0000313" key="2">
    <source>
        <dbReference type="Proteomes" id="UP000002071"/>
    </source>
</evidence>
<name>C7NNR5_HALUD</name>
<dbReference type="Proteomes" id="UP000002071">
    <property type="component" value="Chromosome"/>
</dbReference>
<dbReference type="RefSeq" id="WP_015789164.1">
    <property type="nucleotide sequence ID" value="NC_013158.1"/>
</dbReference>